<evidence type="ECO:0000256" key="2">
    <source>
        <dbReference type="ARBA" id="ARBA00022679"/>
    </source>
</evidence>
<dbReference type="InterPro" id="IPR020617">
    <property type="entry name" value="Thiolase_C"/>
</dbReference>
<comment type="similarity">
    <text evidence="1">Belongs to the thiolase-like superfamily. Thiolase family.</text>
</comment>
<evidence type="ECO:0000256" key="3">
    <source>
        <dbReference type="ARBA" id="ARBA00023315"/>
    </source>
</evidence>
<reference evidence="5" key="1">
    <citation type="submission" date="2013-08" db="EMBL/GenBank/DDBJ databases">
        <authorList>
            <person name="Mendez C."/>
            <person name="Richter M."/>
            <person name="Ferrer M."/>
            <person name="Sanchez J."/>
        </authorList>
    </citation>
    <scope>NUCLEOTIDE SEQUENCE</scope>
</reference>
<evidence type="ECO:0000259" key="4">
    <source>
        <dbReference type="Pfam" id="PF02803"/>
    </source>
</evidence>
<accession>T1AJK2</accession>
<keyword evidence="2 5" id="KW-0808">Transferase</keyword>
<comment type="caution">
    <text evidence="5">The sequence shown here is derived from an EMBL/GenBank/DDBJ whole genome shotgun (WGS) entry which is preliminary data.</text>
</comment>
<sequence>AHERLNVHGGACALGHPIGASGARLIVTLIHAMTQRKVKRGVAVLCIGGGEATAIAIELA</sequence>
<evidence type="ECO:0000256" key="1">
    <source>
        <dbReference type="ARBA" id="ARBA00010982"/>
    </source>
</evidence>
<keyword evidence="3 5" id="KW-0012">Acyltransferase</keyword>
<dbReference type="InterPro" id="IPR016039">
    <property type="entry name" value="Thiolase-like"/>
</dbReference>
<dbReference type="AlphaFoldDB" id="T1AJK2"/>
<dbReference type="Pfam" id="PF02803">
    <property type="entry name" value="Thiolase_C"/>
    <property type="match status" value="1"/>
</dbReference>
<name>T1AJK2_9ZZZZ</name>
<gene>
    <name evidence="5" type="ORF">B1B_08781</name>
</gene>
<dbReference type="Gene3D" id="3.40.47.10">
    <property type="match status" value="1"/>
</dbReference>
<evidence type="ECO:0000313" key="5">
    <source>
        <dbReference type="EMBL" id="EQD57487.1"/>
    </source>
</evidence>
<organism evidence="5">
    <name type="scientific">mine drainage metagenome</name>
    <dbReference type="NCBI Taxonomy" id="410659"/>
    <lineage>
        <taxon>unclassified sequences</taxon>
        <taxon>metagenomes</taxon>
        <taxon>ecological metagenomes</taxon>
    </lineage>
</organism>
<dbReference type="PANTHER" id="PTHR18919">
    <property type="entry name" value="ACETYL-COA C-ACYLTRANSFERASE"/>
    <property type="match status" value="1"/>
</dbReference>
<dbReference type="PANTHER" id="PTHR18919:SF138">
    <property type="entry name" value="ACETYL-COA C-ACETYLTRANSFERASE"/>
    <property type="match status" value="1"/>
</dbReference>
<reference evidence="5" key="2">
    <citation type="journal article" date="2014" name="ISME J.">
        <title>Microbial stratification in low pH oxic and suboxic macroscopic growths along an acid mine drainage.</title>
        <authorList>
            <person name="Mendez-Garcia C."/>
            <person name="Mesa V."/>
            <person name="Sprenger R.R."/>
            <person name="Richter M."/>
            <person name="Diez M.S."/>
            <person name="Solano J."/>
            <person name="Bargiela R."/>
            <person name="Golyshina O.V."/>
            <person name="Manteca A."/>
            <person name="Ramos J.L."/>
            <person name="Gallego J.R."/>
            <person name="Llorente I."/>
            <person name="Martins Dos Santos V.A."/>
            <person name="Jensen O.N."/>
            <person name="Pelaez A.I."/>
            <person name="Sanchez J."/>
            <person name="Ferrer M."/>
        </authorList>
    </citation>
    <scope>NUCLEOTIDE SEQUENCE</scope>
</reference>
<dbReference type="GO" id="GO:0016747">
    <property type="term" value="F:acyltransferase activity, transferring groups other than amino-acyl groups"/>
    <property type="evidence" value="ECO:0007669"/>
    <property type="project" value="InterPro"/>
</dbReference>
<dbReference type="EMBL" id="AUZY01005753">
    <property type="protein sequence ID" value="EQD57487.1"/>
    <property type="molecule type" value="Genomic_DNA"/>
</dbReference>
<protein>
    <submittedName>
        <fullName evidence="5">Thiolase</fullName>
        <ecNumber evidence="5">2.3.1.-</ecNumber>
    </submittedName>
</protein>
<proteinExistence type="inferred from homology"/>
<dbReference type="SUPFAM" id="SSF53901">
    <property type="entry name" value="Thiolase-like"/>
    <property type="match status" value="1"/>
</dbReference>
<feature type="domain" description="Thiolase C-terminal" evidence="4">
    <location>
        <begin position="2"/>
        <end position="58"/>
    </location>
</feature>
<feature type="non-terminal residue" evidence="5">
    <location>
        <position position="1"/>
    </location>
</feature>
<dbReference type="EC" id="2.3.1.-" evidence="5"/>